<evidence type="ECO:0000259" key="9">
    <source>
        <dbReference type="SMART" id="SM00977"/>
    </source>
</evidence>
<keyword evidence="5 8" id="KW-0547">Nucleotide-binding</keyword>
<feature type="domain" description="Lysidine-tRNA(Ile) synthetase C-terminal" evidence="9">
    <location>
        <begin position="365"/>
        <end position="438"/>
    </location>
</feature>
<dbReference type="SUPFAM" id="SSF52402">
    <property type="entry name" value="Adenine nucleotide alpha hydrolases-like"/>
    <property type="match status" value="1"/>
</dbReference>
<dbReference type="InterPro" id="IPR011063">
    <property type="entry name" value="TilS/TtcA_N"/>
</dbReference>
<dbReference type="InterPro" id="IPR014729">
    <property type="entry name" value="Rossmann-like_a/b/a_fold"/>
</dbReference>
<evidence type="ECO:0000256" key="2">
    <source>
        <dbReference type="ARBA" id="ARBA00022490"/>
    </source>
</evidence>
<dbReference type="Pfam" id="PF01171">
    <property type="entry name" value="ATP_bind_3"/>
    <property type="match status" value="1"/>
</dbReference>
<evidence type="ECO:0000256" key="3">
    <source>
        <dbReference type="ARBA" id="ARBA00022598"/>
    </source>
</evidence>
<comment type="similarity">
    <text evidence="8">Belongs to the tRNA(Ile)-lysidine synthase family.</text>
</comment>
<gene>
    <name evidence="8 10" type="primary">tilS</name>
    <name evidence="10" type="ORF">J5U18_05880</name>
</gene>
<dbReference type="GO" id="GO:0006400">
    <property type="term" value="P:tRNA modification"/>
    <property type="evidence" value="ECO:0007669"/>
    <property type="project" value="UniProtKB-UniRule"/>
</dbReference>
<keyword evidence="3 8" id="KW-0436">Ligase</keyword>
<dbReference type="Pfam" id="PF11734">
    <property type="entry name" value="TilS_C"/>
    <property type="match status" value="1"/>
</dbReference>
<comment type="caution">
    <text evidence="10">The sequence shown here is derived from an EMBL/GenBank/DDBJ whole genome shotgun (WGS) entry which is preliminary data.</text>
</comment>
<keyword evidence="11" id="KW-1185">Reference proteome</keyword>
<comment type="subcellular location">
    <subcellularLocation>
        <location evidence="1 8">Cytoplasm</location>
    </subcellularLocation>
</comment>
<protein>
    <recommendedName>
        <fullName evidence="8">tRNA(Ile)-lysidine synthase</fullName>
        <ecNumber evidence="8">6.3.4.19</ecNumber>
    </recommendedName>
    <alternativeName>
        <fullName evidence="8">tRNA(Ile)-2-lysyl-cytidine synthase</fullName>
    </alternativeName>
    <alternativeName>
        <fullName evidence="8">tRNA(Ile)-lysidine synthetase</fullName>
    </alternativeName>
</protein>
<dbReference type="AlphaFoldDB" id="A0A8T4H9J5"/>
<comment type="function">
    <text evidence="8">Ligates lysine onto the cytidine present at position 34 of the AUA codon-specific tRNA(Ile) that contains the anticodon CAU, in an ATP-dependent manner. Cytidine is converted to lysidine, thus changing the amino acid specificity of the tRNA from methionine to isoleucine.</text>
</comment>
<dbReference type="EMBL" id="JAGKSB010000005">
    <property type="protein sequence ID" value="MBP3943093.1"/>
    <property type="molecule type" value="Genomic_DNA"/>
</dbReference>
<comment type="domain">
    <text evidence="8">The N-terminal region contains the highly conserved SGGXDS motif, predicted to be a P-loop motif involved in ATP binding.</text>
</comment>
<comment type="catalytic activity">
    <reaction evidence="7 8">
        <text>cytidine(34) in tRNA(Ile2) + L-lysine + ATP = lysidine(34) in tRNA(Ile2) + AMP + diphosphate + H(+)</text>
        <dbReference type="Rhea" id="RHEA:43744"/>
        <dbReference type="Rhea" id="RHEA-COMP:10625"/>
        <dbReference type="Rhea" id="RHEA-COMP:10670"/>
        <dbReference type="ChEBI" id="CHEBI:15378"/>
        <dbReference type="ChEBI" id="CHEBI:30616"/>
        <dbReference type="ChEBI" id="CHEBI:32551"/>
        <dbReference type="ChEBI" id="CHEBI:33019"/>
        <dbReference type="ChEBI" id="CHEBI:82748"/>
        <dbReference type="ChEBI" id="CHEBI:83665"/>
        <dbReference type="ChEBI" id="CHEBI:456215"/>
        <dbReference type="EC" id="6.3.4.19"/>
    </reaction>
</comment>
<sequence length="441" mass="51318">MNMLERLDNFIQEHQLCDKSERILLTVSGGKDSMLMADLFVRAGYKVIIAHCNFKLRAEESDLDEALVRSYAEAHTIPFFVKHFDTEGYALEQHISIQMAARALRYQWFDTLVVEQNCQKIAIAHHLNDNIETVFLNLSRGTGLQGLQGIAPKRAHFIRPLLFLTATEISAYVRQNKISYRDDSSNFSTKYARNKIRIDIIPQFKTIQPEFDHIFAQNIQNFRDSYQLLQQFIEPLRKAIFQPQAEYTVVQKSALRPHIDNLPLLYELFSGYNFQQNVLKDLIDAWDKDSGRIFESTTHTLLLDRTSLFIRELTVAKPASVNISLDTAQLKWNGYCFKMQISTDANWSRQQQIAQIDFDKLIFPLTVRTWQEGDVFVPLGMRGKKKLSDFFINQKVNIFEKNNIPIIQNGNGDIVWIANWRMDNRYKITEKTKKVFTLVCQ</sequence>
<evidence type="ECO:0000256" key="8">
    <source>
        <dbReference type="HAMAP-Rule" id="MF_01161"/>
    </source>
</evidence>
<dbReference type="InterPro" id="IPR012796">
    <property type="entry name" value="Lysidine-tRNA-synth_C"/>
</dbReference>
<dbReference type="GO" id="GO:0005737">
    <property type="term" value="C:cytoplasm"/>
    <property type="evidence" value="ECO:0007669"/>
    <property type="project" value="UniProtKB-SubCell"/>
</dbReference>
<dbReference type="CDD" id="cd01992">
    <property type="entry name" value="TilS_N"/>
    <property type="match status" value="1"/>
</dbReference>
<dbReference type="InterPro" id="IPR012795">
    <property type="entry name" value="tRNA_Ile_lys_synt_N"/>
</dbReference>
<proteinExistence type="inferred from homology"/>
<evidence type="ECO:0000256" key="4">
    <source>
        <dbReference type="ARBA" id="ARBA00022694"/>
    </source>
</evidence>
<organism evidence="10 11">
    <name type="scientific">Rhinopithecimicrobium faecis</name>
    <dbReference type="NCBI Taxonomy" id="2820698"/>
    <lineage>
        <taxon>Bacteria</taxon>
        <taxon>Pseudomonadati</taxon>
        <taxon>Bacteroidota</taxon>
        <taxon>Sphingobacteriia</taxon>
        <taxon>Sphingobacteriales</taxon>
        <taxon>Sphingobacteriaceae</taxon>
        <taxon>Rhinopithecimicrobium</taxon>
    </lineage>
</organism>
<keyword evidence="6 8" id="KW-0067">ATP-binding</keyword>
<dbReference type="NCBIfam" id="TIGR02433">
    <property type="entry name" value="lysidine_TilS_C"/>
    <property type="match status" value="1"/>
</dbReference>
<evidence type="ECO:0000256" key="6">
    <source>
        <dbReference type="ARBA" id="ARBA00022840"/>
    </source>
</evidence>
<evidence type="ECO:0000256" key="5">
    <source>
        <dbReference type="ARBA" id="ARBA00022741"/>
    </source>
</evidence>
<keyword evidence="2 8" id="KW-0963">Cytoplasm</keyword>
<reference evidence="10" key="1">
    <citation type="submission" date="2021-03" db="EMBL/GenBank/DDBJ databases">
        <authorList>
            <person name="Lu T."/>
            <person name="Wang Q."/>
            <person name="Han X."/>
        </authorList>
    </citation>
    <scope>NUCLEOTIDE SEQUENCE</scope>
    <source>
        <strain evidence="10">WQ 2009</strain>
    </source>
</reference>
<dbReference type="GO" id="GO:0032267">
    <property type="term" value="F:tRNA(Ile)-lysidine synthase activity"/>
    <property type="evidence" value="ECO:0007669"/>
    <property type="project" value="UniProtKB-EC"/>
</dbReference>
<evidence type="ECO:0000256" key="1">
    <source>
        <dbReference type="ARBA" id="ARBA00004496"/>
    </source>
</evidence>
<dbReference type="PANTHER" id="PTHR43033">
    <property type="entry name" value="TRNA(ILE)-LYSIDINE SYNTHASE-RELATED"/>
    <property type="match status" value="1"/>
</dbReference>
<dbReference type="SMART" id="SM00977">
    <property type="entry name" value="TilS_C"/>
    <property type="match status" value="1"/>
</dbReference>
<accession>A0A8T4H9J5</accession>
<dbReference type="InterPro" id="IPR012094">
    <property type="entry name" value="tRNA_Ile_lys_synt"/>
</dbReference>
<dbReference type="Proteomes" id="UP000679691">
    <property type="component" value="Unassembled WGS sequence"/>
</dbReference>
<dbReference type="PANTHER" id="PTHR43033:SF1">
    <property type="entry name" value="TRNA(ILE)-LYSIDINE SYNTHASE-RELATED"/>
    <property type="match status" value="1"/>
</dbReference>
<evidence type="ECO:0000313" key="11">
    <source>
        <dbReference type="Proteomes" id="UP000679691"/>
    </source>
</evidence>
<name>A0A8T4H9J5_9SPHI</name>
<feature type="binding site" evidence="8">
    <location>
        <begin position="28"/>
        <end position="33"/>
    </location>
    <ligand>
        <name>ATP</name>
        <dbReference type="ChEBI" id="CHEBI:30616"/>
    </ligand>
</feature>
<dbReference type="NCBIfam" id="TIGR02432">
    <property type="entry name" value="lysidine_TilS_N"/>
    <property type="match status" value="1"/>
</dbReference>
<dbReference type="GO" id="GO:0005524">
    <property type="term" value="F:ATP binding"/>
    <property type="evidence" value="ECO:0007669"/>
    <property type="project" value="UniProtKB-UniRule"/>
</dbReference>
<keyword evidence="4 8" id="KW-0819">tRNA processing</keyword>
<dbReference type="EC" id="6.3.4.19" evidence="8"/>
<evidence type="ECO:0000313" key="10">
    <source>
        <dbReference type="EMBL" id="MBP3943093.1"/>
    </source>
</evidence>
<dbReference type="HAMAP" id="MF_01161">
    <property type="entry name" value="tRNA_Ile_lys_synt"/>
    <property type="match status" value="1"/>
</dbReference>
<dbReference type="SUPFAM" id="SSF56037">
    <property type="entry name" value="PheT/TilS domain"/>
    <property type="match status" value="1"/>
</dbReference>
<evidence type="ECO:0000256" key="7">
    <source>
        <dbReference type="ARBA" id="ARBA00048539"/>
    </source>
</evidence>
<dbReference type="Gene3D" id="3.40.50.620">
    <property type="entry name" value="HUPs"/>
    <property type="match status" value="1"/>
</dbReference>